<feature type="region of interest" description="Disordered" evidence="1">
    <location>
        <begin position="293"/>
        <end position="332"/>
    </location>
</feature>
<comment type="caution">
    <text evidence="2">The sequence shown here is derived from an EMBL/GenBank/DDBJ whole genome shotgun (WGS) entry which is preliminary data.</text>
</comment>
<feature type="compositionally biased region" description="Acidic residues" evidence="1">
    <location>
        <begin position="300"/>
        <end position="310"/>
    </location>
</feature>
<gene>
    <name evidence="2" type="ORF">PF004_g7708</name>
</gene>
<accession>A0A6G0P8T0</accession>
<dbReference type="AlphaFoldDB" id="A0A6G0P8T0"/>
<dbReference type="Proteomes" id="UP000476176">
    <property type="component" value="Unassembled WGS sequence"/>
</dbReference>
<evidence type="ECO:0000256" key="1">
    <source>
        <dbReference type="SAM" id="MobiDB-lite"/>
    </source>
</evidence>
<proteinExistence type="predicted"/>
<feature type="region of interest" description="Disordered" evidence="1">
    <location>
        <begin position="1"/>
        <end position="61"/>
    </location>
</feature>
<organism evidence="2 3">
    <name type="scientific">Phytophthora fragariae</name>
    <dbReference type="NCBI Taxonomy" id="53985"/>
    <lineage>
        <taxon>Eukaryota</taxon>
        <taxon>Sar</taxon>
        <taxon>Stramenopiles</taxon>
        <taxon>Oomycota</taxon>
        <taxon>Peronosporomycetes</taxon>
        <taxon>Peronosporales</taxon>
        <taxon>Peronosporaceae</taxon>
        <taxon>Phytophthora</taxon>
    </lineage>
</organism>
<evidence type="ECO:0000313" key="2">
    <source>
        <dbReference type="EMBL" id="KAE9239955.1"/>
    </source>
</evidence>
<sequence>METRDHEDNVSEAFYSDTSGDPRAATPPNLGTAAGQPTTRPGLAGAGGGGSNPRRPDLTIPDLSTREGLATARMVLQRVVDGTSRTGQGTGLSWANLGQGQGASNANANVQGTPVNQTTMGAYYSRATSVASSSVPQAAGGANPVTPNPMVSNPMLGGAYLGLTSTAGPTPMGYSTLVPPSTAPPAIPTYGGYSLSGLPTANLPGLMNTTPMGFGSSMDPISTLRTDKLGSITKIYEDFGLGRSAKRRTILEAGANTIEAPDPLLRGKGPIVNETKPALSTLDDDAALAYRESVGSVTEDPSEEEVEDLTPLDPKGPGPPLPKEETSVVAKPEYARDSRSHACVVYGRVVRPEYWSAWYRRTLAASEESKRANRDFKAPVTATTSTPRVGAVQPDWGEELNAKENDLISNEVMNVRVKESDESPPEPVMDERLVAGNICVAYSGSEVEDPPQEDPVKTPFRLRSLIRTVVYHIVLEEEARSVLRCPAWLNADCSPSDDSSTSESTRSYS</sequence>
<evidence type="ECO:0000313" key="3">
    <source>
        <dbReference type="Proteomes" id="UP000476176"/>
    </source>
</evidence>
<reference evidence="2 3" key="1">
    <citation type="submission" date="2018-09" db="EMBL/GenBank/DDBJ databases">
        <title>Genomic investigation of the strawberry pathogen Phytophthora fragariae indicates pathogenicity is determined by transcriptional variation in three key races.</title>
        <authorList>
            <person name="Adams T.M."/>
            <person name="Armitage A.D."/>
            <person name="Sobczyk M.K."/>
            <person name="Bates H.J."/>
            <person name="Dunwell J.M."/>
            <person name="Nellist C.F."/>
            <person name="Harrison R.J."/>
        </authorList>
    </citation>
    <scope>NUCLEOTIDE SEQUENCE [LARGE SCALE GENOMIC DNA]</scope>
    <source>
        <strain evidence="2 3">BC-23</strain>
    </source>
</reference>
<protein>
    <submittedName>
        <fullName evidence="2">Uncharacterized protein</fullName>
    </submittedName>
</protein>
<dbReference type="EMBL" id="QXGC01000340">
    <property type="protein sequence ID" value="KAE9239955.1"/>
    <property type="molecule type" value="Genomic_DNA"/>
</dbReference>
<name>A0A6G0P8T0_9STRA</name>